<keyword evidence="3" id="KW-1185">Reference proteome</keyword>
<dbReference type="AlphaFoldDB" id="A0ABD3AZZ2"/>
<dbReference type="EMBL" id="JBJUIK010000002">
    <property type="protein sequence ID" value="KAL3536598.1"/>
    <property type="molecule type" value="Genomic_DNA"/>
</dbReference>
<protein>
    <submittedName>
        <fullName evidence="2">Uncharacterized protein</fullName>
    </submittedName>
</protein>
<dbReference type="Proteomes" id="UP001630127">
    <property type="component" value="Unassembled WGS sequence"/>
</dbReference>
<feature type="region of interest" description="Disordered" evidence="1">
    <location>
        <begin position="64"/>
        <end position="86"/>
    </location>
</feature>
<sequence>MLISNGPDSFHKKSFRVKHDDKFFSRLVSRESSMANPSFRVYYGDASAGAVPFTWETRPGTPKYTFSDSTVPPLTPPPSYYSRTTVKPVKKQPRSRLFRSLLMKINLSKPHLTTSPSSSSSLSSLSLSSSYSSSFSNFRGRRRLSSWGSSLDEREELDYHLRISNVSAPKSKFCFPVTSDGNEGGNNSVFTMKKNLLSIIGCGSG</sequence>
<comment type="caution">
    <text evidence="2">The sequence shown here is derived from an EMBL/GenBank/DDBJ whole genome shotgun (WGS) entry which is preliminary data.</text>
</comment>
<evidence type="ECO:0000313" key="2">
    <source>
        <dbReference type="EMBL" id="KAL3536598.1"/>
    </source>
</evidence>
<reference evidence="2 3" key="1">
    <citation type="submission" date="2024-11" db="EMBL/GenBank/DDBJ databases">
        <title>A near-complete genome assembly of Cinchona calisaya.</title>
        <authorList>
            <person name="Lian D.C."/>
            <person name="Zhao X.W."/>
            <person name="Wei L."/>
        </authorList>
    </citation>
    <scope>NUCLEOTIDE SEQUENCE [LARGE SCALE GENOMIC DNA]</scope>
    <source>
        <tissue evidence="2">Nenye</tissue>
    </source>
</reference>
<evidence type="ECO:0000256" key="1">
    <source>
        <dbReference type="SAM" id="MobiDB-lite"/>
    </source>
</evidence>
<name>A0ABD3AZZ2_9GENT</name>
<organism evidence="2 3">
    <name type="scientific">Cinchona calisaya</name>
    <dbReference type="NCBI Taxonomy" id="153742"/>
    <lineage>
        <taxon>Eukaryota</taxon>
        <taxon>Viridiplantae</taxon>
        <taxon>Streptophyta</taxon>
        <taxon>Embryophyta</taxon>
        <taxon>Tracheophyta</taxon>
        <taxon>Spermatophyta</taxon>
        <taxon>Magnoliopsida</taxon>
        <taxon>eudicotyledons</taxon>
        <taxon>Gunneridae</taxon>
        <taxon>Pentapetalae</taxon>
        <taxon>asterids</taxon>
        <taxon>lamiids</taxon>
        <taxon>Gentianales</taxon>
        <taxon>Rubiaceae</taxon>
        <taxon>Cinchonoideae</taxon>
        <taxon>Cinchoneae</taxon>
        <taxon>Cinchona</taxon>
    </lineage>
</organism>
<dbReference type="PANTHER" id="PTHR33257">
    <property type="entry name" value="OS05G0165500 PROTEIN"/>
    <property type="match status" value="1"/>
</dbReference>
<evidence type="ECO:0000313" key="3">
    <source>
        <dbReference type="Proteomes" id="UP001630127"/>
    </source>
</evidence>
<dbReference type="PANTHER" id="PTHR33257:SF4">
    <property type="entry name" value="EXPRESSED PROTEIN"/>
    <property type="match status" value="1"/>
</dbReference>
<proteinExistence type="predicted"/>
<gene>
    <name evidence="2" type="ORF">ACH5RR_005059</name>
</gene>
<accession>A0ABD3AZZ2</accession>